<keyword evidence="7" id="KW-1133">Transmembrane helix</keyword>
<dbReference type="InterPro" id="IPR004090">
    <property type="entry name" value="Chemotax_Me-accpt_rcpt"/>
</dbReference>
<organism evidence="10 11">
    <name type="scientific">Cohnella faecalis</name>
    <dbReference type="NCBI Taxonomy" id="2315694"/>
    <lineage>
        <taxon>Bacteria</taxon>
        <taxon>Bacillati</taxon>
        <taxon>Bacillota</taxon>
        <taxon>Bacilli</taxon>
        <taxon>Bacillales</taxon>
        <taxon>Paenibacillaceae</taxon>
        <taxon>Cohnella</taxon>
    </lineage>
</organism>
<protein>
    <submittedName>
        <fullName evidence="10">Methyl-accepting chemotaxis protein</fullName>
    </submittedName>
</protein>
<accession>A0A398CK70</accession>
<proteinExistence type="inferred from homology"/>
<dbReference type="SMART" id="SM00304">
    <property type="entry name" value="HAMP"/>
    <property type="match status" value="1"/>
</dbReference>
<dbReference type="RefSeq" id="WP_119150582.1">
    <property type="nucleotide sequence ID" value="NZ_QXJM01000039.1"/>
</dbReference>
<dbReference type="Gene3D" id="1.10.287.950">
    <property type="entry name" value="Methyl-accepting chemotaxis protein"/>
    <property type="match status" value="1"/>
</dbReference>
<name>A0A398CK70_9BACL</name>
<dbReference type="GO" id="GO:0005886">
    <property type="term" value="C:plasma membrane"/>
    <property type="evidence" value="ECO:0007669"/>
    <property type="project" value="UniProtKB-SubCell"/>
</dbReference>
<dbReference type="AlphaFoldDB" id="A0A398CK70"/>
<evidence type="ECO:0000259" key="8">
    <source>
        <dbReference type="PROSITE" id="PS50111"/>
    </source>
</evidence>
<evidence type="ECO:0000256" key="1">
    <source>
        <dbReference type="ARBA" id="ARBA00004236"/>
    </source>
</evidence>
<dbReference type="InterPro" id="IPR003660">
    <property type="entry name" value="HAMP_dom"/>
</dbReference>
<evidence type="ECO:0000259" key="9">
    <source>
        <dbReference type="PROSITE" id="PS50885"/>
    </source>
</evidence>
<evidence type="ECO:0000256" key="7">
    <source>
        <dbReference type="SAM" id="Phobius"/>
    </source>
</evidence>
<evidence type="ECO:0000256" key="2">
    <source>
        <dbReference type="ARBA" id="ARBA00022475"/>
    </source>
</evidence>
<feature type="transmembrane region" description="Helical" evidence="7">
    <location>
        <begin position="185"/>
        <end position="204"/>
    </location>
</feature>
<keyword evidence="4 6" id="KW-0807">Transducer</keyword>
<dbReference type="Pfam" id="PF00015">
    <property type="entry name" value="MCPsignal"/>
    <property type="match status" value="1"/>
</dbReference>
<feature type="domain" description="Methyl-accepting transducer" evidence="8">
    <location>
        <begin position="278"/>
        <end position="514"/>
    </location>
</feature>
<keyword evidence="3 7" id="KW-0472">Membrane</keyword>
<comment type="similarity">
    <text evidence="5">Belongs to the methyl-accepting chemotaxis (MCP) protein family.</text>
</comment>
<evidence type="ECO:0000313" key="10">
    <source>
        <dbReference type="EMBL" id="RIE02542.1"/>
    </source>
</evidence>
<evidence type="ECO:0000256" key="4">
    <source>
        <dbReference type="ARBA" id="ARBA00023224"/>
    </source>
</evidence>
<evidence type="ECO:0000313" key="11">
    <source>
        <dbReference type="Proteomes" id="UP000266340"/>
    </source>
</evidence>
<sequence>MTEMNVSRKMIAAFLAIAFTVAAASGLSYLYLQRVNDSYREVLAREATVSDRVFGIETLTERQKGVLFRYLTAPSQQLEKELRAAWEALNVEIAALSDAGLDEQSRQLTDKMKESNATFARLADKVTGYVNEGKADLARTEALMWAVPTSDELSGAAAAIRENERAFKERAESDNAGRVTLTKRMLLGSSAVAIALALAVGWALSRIIVRPIRRLSVAAERIAAGDLTDGDLAFRGRDELAGLAASFNGMKANLRELIRRAGDNAGQVADASGQLRANSEQIGGLSERVSAAIEQIAASMDEQTRLAAAGEEELRRLAASAEEMEASAVKVNDRSASAQAAAEAGKSSVGQALAQMESIRSGMETLASLIERLDAKSNEIDNTVDIISIIARQTNILALNASIEAARAGVQGRGFAVVAEEVRKLAAGTANAAAEISAMLHGIRSDMGDVSEAMEAGRRDVSGGMAIVQGTEGAFLRIDEAVRDVAVQAGAMAGRSSEMAARSRAASRELATVLASAGQIAVGAQEASAGTQEQYAAMEEMIASTVQLSREAERLKEGIAGFRV</sequence>
<comment type="caution">
    <text evidence="10">The sequence shown here is derived from an EMBL/GenBank/DDBJ whole genome shotgun (WGS) entry which is preliminary data.</text>
</comment>
<dbReference type="CDD" id="cd06225">
    <property type="entry name" value="HAMP"/>
    <property type="match status" value="1"/>
</dbReference>
<dbReference type="GO" id="GO:0007165">
    <property type="term" value="P:signal transduction"/>
    <property type="evidence" value="ECO:0007669"/>
    <property type="project" value="UniProtKB-KW"/>
</dbReference>
<keyword evidence="7" id="KW-0812">Transmembrane</keyword>
<dbReference type="SMART" id="SM00283">
    <property type="entry name" value="MA"/>
    <property type="match status" value="1"/>
</dbReference>
<dbReference type="PANTHER" id="PTHR32089:SF112">
    <property type="entry name" value="LYSOZYME-LIKE PROTEIN-RELATED"/>
    <property type="match status" value="1"/>
</dbReference>
<dbReference type="Pfam" id="PF12729">
    <property type="entry name" value="4HB_MCP_1"/>
    <property type="match status" value="1"/>
</dbReference>
<dbReference type="Gene3D" id="6.10.340.10">
    <property type="match status" value="1"/>
</dbReference>
<gene>
    <name evidence="10" type="ORF">D3H35_17790</name>
</gene>
<evidence type="ECO:0000256" key="3">
    <source>
        <dbReference type="ARBA" id="ARBA00023136"/>
    </source>
</evidence>
<dbReference type="Proteomes" id="UP000266340">
    <property type="component" value="Unassembled WGS sequence"/>
</dbReference>
<dbReference type="PROSITE" id="PS50111">
    <property type="entry name" value="CHEMOTAXIS_TRANSDUC_2"/>
    <property type="match status" value="1"/>
</dbReference>
<dbReference type="Pfam" id="PF00672">
    <property type="entry name" value="HAMP"/>
    <property type="match status" value="1"/>
</dbReference>
<reference evidence="10 11" key="1">
    <citation type="submission" date="2018-09" db="EMBL/GenBank/DDBJ databases">
        <title>Cohnella cavernae sp. nov., isolated from a karst cave.</title>
        <authorList>
            <person name="Zhu H."/>
        </authorList>
    </citation>
    <scope>NUCLEOTIDE SEQUENCE [LARGE SCALE GENOMIC DNA]</scope>
    <source>
        <strain evidence="10 11">K2E09-144</strain>
    </source>
</reference>
<dbReference type="EMBL" id="QXJM01000039">
    <property type="protein sequence ID" value="RIE02542.1"/>
    <property type="molecule type" value="Genomic_DNA"/>
</dbReference>
<dbReference type="GO" id="GO:0004888">
    <property type="term" value="F:transmembrane signaling receptor activity"/>
    <property type="evidence" value="ECO:0007669"/>
    <property type="project" value="InterPro"/>
</dbReference>
<dbReference type="PROSITE" id="PS50885">
    <property type="entry name" value="HAMP"/>
    <property type="match status" value="1"/>
</dbReference>
<dbReference type="OrthoDB" id="107771at2"/>
<dbReference type="SUPFAM" id="SSF58104">
    <property type="entry name" value="Methyl-accepting chemotaxis protein (MCP) signaling domain"/>
    <property type="match status" value="1"/>
</dbReference>
<dbReference type="InterPro" id="IPR004089">
    <property type="entry name" value="MCPsignal_dom"/>
</dbReference>
<comment type="subcellular location">
    <subcellularLocation>
        <location evidence="1">Cell membrane</location>
    </subcellularLocation>
</comment>
<dbReference type="GO" id="GO:0006935">
    <property type="term" value="P:chemotaxis"/>
    <property type="evidence" value="ECO:0007669"/>
    <property type="project" value="InterPro"/>
</dbReference>
<dbReference type="PRINTS" id="PR00260">
    <property type="entry name" value="CHEMTRNSDUCR"/>
</dbReference>
<feature type="domain" description="HAMP" evidence="9">
    <location>
        <begin position="206"/>
        <end position="259"/>
    </location>
</feature>
<keyword evidence="11" id="KW-1185">Reference proteome</keyword>
<dbReference type="PANTHER" id="PTHR32089">
    <property type="entry name" value="METHYL-ACCEPTING CHEMOTAXIS PROTEIN MCPB"/>
    <property type="match status" value="1"/>
</dbReference>
<evidence type="ECO:0000256" key="5">
    <source>
        <dbReference type="ARBA" id="ARBA00029447"/>
    </source>
</evidence>
<evidence type="ECO:0000256" key="6">
    <source>
        <dbReference type="PROSITE-ProRule" id="PRU00284"/>
    </source>
</evidence>
<keyword evidence="2" id="KW-1003">Cell membrane</keyword>
<dbReference type="InterPro" id="IPR024478">
    <property type="entry name" value="HlyB_4HB_MCP"/>
</dbReference>